<evidence type="ECO:0000256" key="1">
    <source>
        <dbReference type="SAM" id="Coils"/>
    </source>
</evidence>
<evidence type="ECO:0000313" key="4">
    <source>
        <dbReference type="EMBL" id="SEJ82517.1"/>
    </source>
</evidence>
<sequence>MSELKMKFQENPRYLYYGILLAYLLSLLTIFTLRVTAGSGEVNVETNQIGQYVGVGQNDLTVSDLIYNPETGIVEVDVYIKKEQSMIDDLPAYEFAGLVFTDTDTYLPQEMIQVSENYYVVFFGDVPKDFQALSLTVAEVKEEDASADLTKMRYLQEDFKVDPAYEITEDTLHYEEKAIAFEISETENQIAANQEERSALKEKIEQYEEKIKENEEEKKYLLSEEQAEIDSTNNKLVKEIVKMEQGIADLGRQNSQLKEKIALAEQKKDALKNTE</sequence>
<dbReference type="RefSeq" id="WP_068624263.1">
    <property type="nucleotide sequence ID" value="NZ_FJNB01000023.1"/>
</dbReference>
<dbReference type="Proteomes" id="UP000199280">
    <property type="component" value="Unassembled WGS sequence"/>
</dbReference>
<keyword evidence="1" id="KW-0175">Coiled coil</keyword>
<gene>
    <name evidence="4" type="ORF">SAMN05216375_12924</name>
    <name evidence="3" type="ORF">TR210_2491</name>
</gene>
<evidence type="ECO:0000313" key="5">
    <source>
        <dbReference type="Proteomes" id="UP000076878"/>
    </source>
</evidence>
<protein>
    <submittedName>
        <fullName evidence="3">Uncharacterized protein</fullName>
    </submittedName>
</protein>
<accession>A0A143Z4V8</accession>
<evidence type="ECO:0000256" key="2">
    <source>
        <dbReference type="SAM" id="Phobius"/>
    </source>
</evidence>
<keyword evidence="2" id="KW-0812">Transmembrane</keyword>
<proteinExistence type="predicted"/>
<dbReference type="Proteomes" id="UP000076878">
    <property type="component" value="Unassembled WGS sequence"/>
</dbReference>
<dbReference type="EMBL" id="FNYT01000029">
    <property type="protein sequence ID" value="SEJ82517.1"/>
    <property type="molecule type" value="Genomic_DNA"/>
</dbReference>
<reference evidence="3 5" key="1">
    <citation type="submission" date="2016-02" db="EMBL/GenBank/DDBJ databases">
        <authorList>
            <person name="Wen L."/>
            <person name="He K."/>
            <person name="Yang H."/>
        </authorList>
    </citation>
    <scope>NUCLEOTIDE SEQUENCE [LARGE SCALE GENOMIC DNA]</scope>
    <source>
        <strain evidence="3">Trichococcus_R210</strain>
    </source>
</reference>
<name>A0A143Z4V8_9LACT</name>
<dbReference type="AlphaFoldDB" id="A0A143Z4V8"/>
<reference evidence="4 6" key="2">
    <citation type="submission" date="2016-10" db="EMBL/GenBank/DDBJ databases">
        <authorList>
            <person name="Varghese N."/>
            <person name="Submissions S."/>
        </authorList>
    </citation>
    <scope>NUCLEOTIDE SEQUENCE [LARGE SCALE GENOMIC DNA]</scope>
    <source>
        <strain evidence="4 6">DSM 22150</strain>
    </source>
</reference>
<dbReference type="EMBL" id="FJNB01000023">
    <property type="protein sequence ID" value="CZR07838.1"/>
    <property type="molecule type" value="Genomic_DNA"/>
</dbReference>
<organism evidence="3 5">
    <name type="scientific">Trichococcus ilyis</name>
    <dbReference type="NCBI Taxonomy" id="640938"/>
    <lineage>
        <taxon>Bacteria</taxon>
        <taxon>Bacillati</taxon>
        <taxon>Bacillota</taxon>
        <taxon>Bacilli</taxon>
        <taxon>Lactobacillales</taxon>
        <taxon>Carnobacteriaceae</taxon>
        <taxon>Trichococcus</taxon>
    </lineage>
</organism>
<feature type="transmembrane region" description="Helical" evidence="2">
    <location>
        <begin position="14"/>
        <end position="33"/>
    </location>
</feature>
<evidence type="ECO:0000313" key="3">
    <source>
        <dbReference type="EMBL" id="CZR07838.1"/>
    </source>
</evidence>
<evidence type="ECO:0000313" key="6">
    <source>
        <dbReference type="Proteomes" id="UP000199280"/>
    </source>
</evidence>
<keyword evidence="6" id="KW-1185">Reference proteome</keyword>
<keyword evidence="2" id="KW-1133">Transmembrane helix</keyword>
<feature type="coiled-coil region" evidence="1">
    <location>
        <begin position="183"/>
        <end position="274"/>
    </location>
</feature>
<keyword evidence="2" id="KW-0472">Membrane</keyword>
<dbReference type="STRING" id="640938.TR210_2491"/>